<dbReference type="Gramene" id="ONIVA01G30600.1">
    <property type="protein sequence ID" value="ONIVA01G30600.1"/>
    <property type="gene ID" value="ONIVA01G30600"/>
</dbReference>
<dbReference type="Gene3D" id="1.20.1280.50">
    <property type="match status" value="1"/>
</dbReference>
<dbReference type="Pfam" id="PF03478">
    <property type="entry name" value="Beta-prop_KIB1-4"/>
    <property type="match status" value="4"/>
</dbReference>
<organism evidence="4">
    <name type="scientific">Oryza nivara</name>
    <name type="common">Indian wild rice</name>
    <name type="synonym">Oryza sativa f. spontanea</name>
    <dbReference type="NCBI Taxonomy" id="4536"/>
    <lineage>
        <taxon>Eukaryota</taxon>
        <taxon>Viridiplantae</taxon>
        <taxon>Streptophyta</taxon>
        <taxon>Embryophyta</taxon>
        <taxon>Tracheophyta</taxon>
        <taxon>Spermatophyta</taxon>
        <taxon>Magnoliopsida</taxon>
        <taxon>Liliopsida</taxon>
        <taxon>Poales</taxon>
        <taxon>Poaceae</taxon>
        <taxon>BOP clade</taxon>
        <taxon>Oryzoideae</taxon>
        <taxon>Oryzeae</taxon>
        <taxon>Oryzinae</taxon>
        <taxon>Oryza</taxon>
    </lineage>
</organism>
<dbReference type="EnsemblPlants" id="ONIVA01G30600.1">
    <property type="protein sequence ID" value="ONIVA01G30600.1"/>
    <property type="gene ID" value="ONIVA01G30600"/>
</dbReference>
<reference evidence="4" key="2">
    <citation type="submission" date="2018-04" db="EMBL/GenBank/DDBJ databases">
        <title>OnivRS2 (Oryza nivara Reference Sequence Version 2).</title>
        <authorList>
            <person name="Zhang J."/>
            <person name="Kudrna D."/>
            <person name="Lee S."/>
            <person name="Talag J."/>
            <person name="Rajasekar S."/>
            <person name="Welchert J."/>
            <person name="Hsing Y.-I."/>
            <person name="Wing R.A."/>
        </authorList>
    </citation>
    <scope>NUCLEOTIDE SEQUENCE [LARGE SCALE GENOMIC DNA]</scope>
</reference>
<dbReference type="HOGENOM" id="CLU_257266_0_0_1"/>
<keyword evidence="5" id="KW-1185">Reference proteome</keyword>
<evidence type="ECO:0000313" key="5">
    <source>
        <dbReference type="Proteomes" id="UP000006591"/>
    </source>
</evidence>
<proteinExistence type="predicted"/>
<dbReference type="InterPro" id="IPR005174">
    <property type="entry name" value="KIB1-4_b-propeller"/>
</dbReference>
<feature type="signal peptide" evidence="2">
    <location>
        <begin position="1"/>
        <end position="23"/>
    </location>
</feature>
<evidence type="ECO:0000256" key="1">
    <source>
        <dbReference type="SAM" id="MobiDB-lite"/>
    </source>
</evidence>
<keyword evidence="2" id="KW-0732">Signal</keyword>
<evidence type="ECO:0000259" key="3">
    <source>
        <dbReference type="SMART" id="SM00256"/>
    </source>
</evidence>
<dbReference type="InterPro" id="IPR001810">
    <property type="entry name" value="F-box_dom"/>
</dbReference>
<protein>
    <recommendedName>
        <fullName evidence="3">F-box domain-containing protein</fullName>
    </recommendedName>
</protein>
<evidence type="ECO:0000256" key="2">
    <source>
        <dbReference type="SAM" id="SignalP"/>
    </source>
</evidence>
<evidence type="ECO:0000313" key="4">
    <source>
        <dbReference type="EnsemblPlants" id="ONIVA01G30600.1"/>
    </source>
</evidence>
<dbReference type="SUPFAM" id="SSF81383">
    <property type="entry name" value="F-box domain"/>
    <property type="match status" value="2"/>
</dbReference>
<feature type="chain" id="PRO_5002359657" description="F-box domain-containing protein" evidence="2">
    <location>
        <begin position="24"/>
        <end position="1357"/>
    </location>
</feature>
<feature type="domain" description="F-box" evidence="3">
    <location>
        <begin position="811"/>
        <end position="851"/>
    </location>
</feature>
<reference evidence="4" key="1">
    <citation type="submission" date="2015-04" db="UniProtKB">
        <authorList>
            <consortium name="EnsemblPlants"/>
        </authorList>
    </citation>
    <scope>IDENTIFICATION</scope>
    <source>
        <strain evidence="4">SL10</strain>
    </source>
</reference>
<dbReference type="Proteomes" id="UP000006591">
    <property type="component" value="Chromosome 1"/>
</dbReference>
<dbReference type="PANTHER" id="PTHR34708:SF1">
    <property type="entry name" value="OS08G0126400 PROTEIN"/>
    <property type="match status" value="1"/>
</dbReference>
<dbReference type="PANTHER" id="PTHR34708">
    <property type="entry name" value="OS07G0440000 PROTEIN"/>
    <property type="match status" value="1"/>
</dbReference>
<dbReference type="SMART" id="SM00256">
    <property type="entry name" value="FBOX"/>
    <property type="match status" value="2"/>
</dbReference>
<dbReference type="eggNOG" id="ENOG502SVJV">
    <property type="taxonomic scope" value="Eukaryota"/>
</dbReference>
<feature type="domain" description="F-box" evidence="3">
    <location>
        <begin position="281"/>
        <end position="321"/>
    </location>
</feature>
<accession>A0A0E0FRA4</accession>
<name>A0A0E0FRA4_ORYNI</name>
<sequence length="1357" mass="146477">MSCSRGWISIASLATNLISTGRAQRCVGSGHGWVAFGDFNASLVNVLTGDEITFHSFPEKHGVVMSKVVFAPNPTPGEFTAAAITGDRRVTYTTRGNSGWTDVELPRLGALGGGDYIADVVYHEKEFGGGKKKKVVYCLTGGGDVLVLRLPAGRRRQRRPASFEPLFDLGGCSFFVGVNNAVALRVDGGGGASGLRGNSVYWSARCSSRAKVFDVESGKSATCFPVVDLETGKSAPGFPGGVEAHKALCWFFLADMRSSSSNTRVGTMAAMAEHLRGWEDLPPDLLVHIAGGFSIQAYTRLRSVCAAWRDALRPPSPSLLVLRDRHAEQRFAAWCVSPRMVSTALHETLAARLSPASRCVGSGDGWVAAHVPGGAVLVNPHTGDEIPLHSFPGGGDNVVVFKVVFAPNPTPSEFTAAAITGGGRVVYTTNGNSGWTDFKCPRLGAHGDGGSIADVVYHDHGGGKKVVYCLTAGGDVHVLRLPAAGQRRTAASLEPLFDKPATTFYPAAAFAPPFDTVRTFADTKNLAVCGDGQLYQIWRDDDANATMFVLRYHPRRRPCWLPAKDLGGHAVFVGKNNAVALRGDDGGGATPAPRANCVYWTDVWTDRAKVFDVVTGESTLCFHGAEGHSVVCWYHLGDVRSSSRFFIKIRIPCFKIVFDRPINVDPMRLERARRHAARLVVVHVAVDGGAGERVLVHLVVRVVAVLAVLADAFGEVVAGTSSGQPVRTPRPRRRPPAATAATPAIGEGVLAGRVVVPAAKVVVVEDVLAAAQRVRALRGGVDDEPGRRELLLRRLSRTMAAMASSRGWGDLPPDLLALIADGLTIKAYTRVRAVCTAWRAAIRAASPSLLVRLDWNRHDAWFLSPRISTALHERLATLLPDRSVCLGSGHGWVAVHDPIFYELQFGLVDPLTGVDIPFSSFPHFAEHKLRVSKVVFAPHPTPTDFTAAAITGYDEGRVITYTAQGNSGWADAGCPRLGDRDSIADVVYHEERGGGGERAVYCLATSGDVHVLRLHDAGGAFEPLFDRGNAAFDAAAAFAPPYDTIRHCTNAKNLVVCDDGDMYQIWRNNTCTRMGPLPGGGEYRVEYNQMFVLRYHPRRRPCWVPVEDLGGRSVFVGKNNSVALRVDGGGGGGGVPGLRANCVYWTDICPARAKVFDMVSGKSTLCFHGVEDHRAICWRFKHHLTVIYYSRPLFDKASRRVFHPAVAFAPPHDMIRASSTNSKNLVVCGDGHLYQTWRCDGVHILVLRYHPRRRPCWLQAKDLGGYSVFVGKNNNAVALRVDDGGGAPGLRGNCVYWIDHCSDEAKVFDMETGKSAPCFPGVGAICWCHMQSSSRNTTSVAASAYQLQKGLVMRESA</sequence>
<feature type="region of interest" description="Disordered" evidence="1">
    <location>
        <begin position="720"/>
        <end position="740"/>
    </location>
</feature>
<dbReference type="Pfam" id="PF00646">
    <property type="entry name" value="F-box"/>
    <property type="match status" value="2"/>
</dbReference>
<dbReference type="InterPro" id="IPR036047">
    <property type="entry name" value="F-box-like_dom_sf"/>
</dbReference>